<evidence type="ECO:0000313" key="4">
    <source>
        <dbReference type="EMBL" id="ONI27146.1"/>
    </source>
</evidence>
<accession>A0A251QTQ2</accession>
<reference evidence="4 5" key="1">
    <citation type="journal article" date="2013" name="Nat. Genet.">
        <title>The high-quality draft genome of peach (Prunus persica) identifies unique patterns of genetic diversity, domestication and genome evolution.</title>
        <authorList>
            <consortium name="International Peach Genome Initiative"/>
            <person name="Verde I."/>
            <person name="Abbott A.G."/>
            <person name="Scalabrin S."/>
            <person name="Jung S."/>
            <person name="Shu S."/>
            <person name="Marroni F."/>
            <person name="Zhebentyayeva T."/>
            <person name="Dettori M.T."/>
            <person name="Grimwood J."/>
            <person name="Cattonaro F."/>
            <person name="Zuccolo A."/>
            <person name="Rossini L."/>
            <person name="Jenkins J."/>
            <person name="Vendramin E."/>
            <person name="Meisel L.A."/>
            <person name="Decroocq V."/>
            <person name="Sosinski B."/>
            <person name="Prochnik S."/>
            <person name="Mitros T."/>
            <person name="Policriti A."/>
            <person name="Cipriani G."/>
            <person name="Dondini L."/>
            <person name="Ficklin S."/>
            <person name="Goodstein D.M."/>
            <person name="Xuan P."/>
            <person name="Del Fabbro C."/>
            <person name="Aramini V."/>
            <person name="Copetti D."/>
            <person name="Gonzalez S."/>
            <person name="Horner D.S."/>
            <person name="Falchi R."/>
            <person name="Lucas S."/>
            <person name="Mica E."/>
            <person name="Maldonado J."/>
            <person name="Lazzari B."/>
            <person name="Bielenberg D."/>
            <person name="Pirona R."/>
            <person name="Miculan M."/>
            <person name="Barakat A."/>
            <person name="Testolin R."/>
            <person name="Stella A."/>
            <person name="Tartarini S."/>
            <person name="Tonutti P."/>
            <person name="Arus P."/>
            <person name="Orellana A."/>
            <person name="Wells C."/>
            <person name="Main D."/>
            <person name="Vizzotto G."/>
            <person name="Silva H."/>
            <person name="Salamini F."/>
            <person name="Schmutz J."/>
            <person name="Morgante M."/>
            <person name="Rokhsar D.S."/>
        </authorList>
    </citation>
    <scope>NUCLEOTIDE SEQUENCE [LARGE SCALE GENOMIC DNA]</scope>
    <source>
        <strain evidence="5">cv. Nemared</strain>
    </source>
</reference>
<dbReference type="Gene3D" id="3.40.50.300">
    <property type="entry name" value="P-loop containing nucleotide triphosphate hydrolases"/>
    <property type="match status" value="1"/>
</dbReference>
<dbReference type="InterPro" id="IPR027417">
    <property type="entry name" value="P-loop_NTPase"/>
</dbReference>
<dbReference type="EMBL" id="CM007651">
    <property type="protein sequence ID" value="ONI27146.1"/>
    <property type="molecule type" value="Genomic_DNA"/>
</dbReference>
<feature type="compositionally biased region" description="Low complexity" evidence="3">
    <location>
        <begin position="191"/>
        <end position="200"/>
    </location>
</feature>
<protein>
    <submittedName>
        <fullName evidence="4">Uncharacterized protein</fullName>
    </submittedName>
</protein>
<dbReference type="PANTHER" id="PTHR45418">
    <property type="entry name" value="CANCER/TESTIS ANTIGEN 55"/>
    <property type="match status" value="1"/>
</dbReference>
<dbReference type="AlphaFoldDB" id="A0A251QTQ2"/>
<dbReference type="Gramene" id="ONI27146">
    <property type="protein sequence ID" value="ONI27146"/>
    <property type="gene ID" value="PRUPE_1G070400"/>
</dbReference>
<comment type="subcellular location">
    <subcellularLocation>
        <location evidence="1">Cytoplasm</location>
    </subcellularLocation>
</comment>
<dbReference type="PANTHER" id="PTHR45418:SF5">
    <property type="entry name" value="BRCA2-INTERACTING PROTEIN-LIKE-RELATED"/>
    <property type="match status" value="1"/>
</dbReference>
<organism evidence="4 5">
    <name type="scientific">Prunus persica</name>
    <name type="common">Peach</name>
    <name type="synonym">Amygdalus persica</name>
    <dbReference type="NCBI Taxonomy" id="3760"/>
    <lineage>
        <taxon>Eukaryota</taxon>
        <taxon>Viridiplantae</taxon>
        <taxon>Streptophyta</taxon>
        <taxon>Embryophyta</taxon>
        <taxon>Tracheophyta</taxon>
        <taxon>Spermatophyta</taxon>
        <taxon>Magnoliopsida</taxon>
        <taxon>eudicotyledons</taxon>
        <taxon>Gunneridae</taxon>
        <taxon>Pentapetalae</taxon>
        <taxon>rosids</taxon>
        <taxon>fabids</taxon>
        <taxon>Rosales</taxon>
        <taxon>Rosaceae</taxon>
        <taxon>Amygdaloideae</taxon>
        <taxon>Amygdaleae</taxon>
        <taxon>Prunus</taxon>
    </lineage>
</organism>
<keyword evidence="2" id="KW-0963">Cytoplasm</keyword>
<feature type="compositionally biased region" description="Low complexity" evidence="3">
    <location>
        <begin position="217"/>
        <end position="226"/>
    </location>
</feature>
<evidence type="ECO:0000256" key="2">
    <source>
        <dbReference type="ARBA" id="ARBA00022490"/>
    </source>
</evidence>
<feature type="compositionally biased region" description="Low complexity" evidence="3">
    <location>
        <begin position="234"/>
        <end position="250"/>
    </location>
</feature>
<proteinExistence type="predicted"/>
<dbReference type="GO" id="GO:0005737">
    <property type="term" value="C:cytoplasm"/>
    <property type="evidence" value="ECO:0007669"/>
    <property type="project" value="UniProtKB-SubCell"/>
</dbReference>
<dbReference type="Proteomes" id="UP000006882">
    <property type="component" value="Chromosome G1"/>
</dbReference>
<feature type="compositionally biased region" description="Pro residues" evidence="3">
    <location>
        <begin position="156"/>
        <end position="165"/>
    </location>
</feature>
<evidence type="ECO:0000256" key="3">
    <source>
        <dbReference type="SAM" id="MobiDB-lite"/>
    </source>
</evidence>
<keyword evidence="5" id="KW-1185">Reference proteome</keyword>
<evidence type="ECO:0000256" key="1">
    <source>
        <dbReference type="ARBA" id="ARBA00004496"/>
    </source>
</evidence>
<gene>
    <name evidence="4" type="ORF">PRUPE_1G070400</name>
</gene>
<name>A0A251QTQ2_PRUPE</name>
<sequence length="637" mass="72462">MTHSSISDQVIIFPSKHERNEMACNQETKPELLEHRGPLLLIWQDPVRGGAGERVHYYGRIFSLQTFQLSKTKRKATLSRRLVNTQQQAQLLLHCIRKKKSMSFFRKLLKGLLGGEDEHECYYGEDVPEFYYGCYNQLPELHYRDYRYDNSHRYLLPPPKPPSTPSKPSCLPLIHPSSSPKPPTLCRKPQSSSLDTSSSSPKFVTSLSKPLRASLFRPRPSSSKPHPLSPKPPTSSSRPSPSSPNRTPFSSGPPFSSDKLPPIFKTFLSPGKKNYVWVDKGSLPIFMIPGDIKDLIKNDIVPKVLNQPLSLTTYKDYFAVLLYAEEFYFERIEEQSLIEGLYISRGFEFEDDFYVHHDSTQKYDVSFSFNRVCLKRAYQAVQYASDALFRNFLFPDCISPLLSACHKLDADQLSAVRHILSIQGSPPYLVAGQLCVERNAFWPSKTGVVVCEAVHQLCQMSTENRILIRAHNNHCCDVLMRSLLKVIPESDMFRANAAFREIDGVPEDILPSCLYKEPYFSCPPTEELKKFRVIFSTFTSSFRLHDEGLNAGHFSHIFLVDASSAIEPETVVALTFADKNTTVIVTGERGNRSHWVRADIAREKGLKISLPYRSLNPMFITQLDLHSKSRTTSKGYN</sequence>
<feature type="region of interest" description="Disordered" evidence="3">
    <location>
        <begin position="154"/>
        <end position="257"/>
    </location>
</feature>
<evidence type="ECO:0000313" key="5">
    <source>
        <dbReference type="Proteomes" id="UP000006882"/>
    </source>
</evidence>